<dbReference type="EMBL" id="VSSQ01098554">
    <property type="protein sequence ID" value="MPN41475.1"/>
    <property type="molecule type" value="Genomic_DNA"/>
</dbReference>
<name>A0A645HQY6_9ZZZZ</name>
<evidence type="ECO:0000313" key="1">
    <source>
        <dbReference type="EMBL" id="MPN41475.1"/>
    </source>
</evidence>
<sequence length="72" mass="8310">MIAHDPAVEKFFVWLALAQVGNESRMPFLQRPPSQEDGWEILLVFSLPLHITTTWCHDDLRYREAANEALST</sequence>
<dbReference type="AlphaFoldDB" id="A0A645HQY6"/>
<comment type="caution">
    <text evidence="1">The sequence shown here is derived from an EMBL/GenBank/DDBJ whole genome shotgun (WGS) entry which is preliminary data.</text>
</comment>
<reference evidence="1" key="1">
    <citation type="submission" date="2019-08" db="EMBL/GenBank/DDBJ databases">
        <authorList>
            <person name="Kucharzyk K."/>
            <person name="Murdoch R.W."/>
            <person name="Higgins S."/>
            <person name="Loffler F."/>
        </authorList>
    </citation>
    <scope>NUCLEOTIDE SEQUENCE</scope>
</reference>
<organism evidence="1">
    <name type="scientific">bioreactor metagenome</name>
    <dbReference type="NCBI Taxonomy" id="1076179"/>
    <lineage>
        <taxon>unclassified sequences</taxon>
        <taxon>metagenomes</taxon>
        <taxon>ecological metagenomes</taxon>
    </lineage>
</organism>
<gene>
    <name evidence="1" type="ORF">SDC9_189021</name>
</gene>
<proteinExistence type="predicted"/>
<protein>
    <submittedName>
        <fullName evidence="1">Uncharacterized protein</fullName>
    </submittedName>
</protein>
<accession>A0A645HQY6</accession>